<dbReference type="SMART" id="SM01330">
    <property type="entry name" value="Frizzled"/>
    <property type="match status" value="1"/>
</dbReference>
<evidence type="ECO:0000256" key="5">
    <source>
        <dbReference type="ARBA" id="ARBA00022687"/>
    </source>
</evidence>
<evidence type="ECO:0000313" key="18">
    <source>
        <dbReference type="EMBL" id="CAL4066244.1"/>
    </source>
</evidence>
<comment type="similarity">
    <text evidence="2">Belongs to the G-protein coupled receptor Fz/Smo family.</text>
</comment>
<evidence type="ECO:0000256" key="6">
    <source>
        <dbReference type="ARBA" id="ARBA00022692"/>
    </source>
</evidence>
<keyword evidence="10 13" id="KW-1015">Disulfide bond</keyword>
<protein>
    <submittedName>
        <fullName evidence="18">Uncharacterized protein</fullName>
    </submittedName>
</protein>
<name>A0AAV2PYF4_MEGNR</name>
<dbReference type="PRINTS" id="PR00489">
    <property type="entry name" value="FRIZZLED"/>
</dbReference>
<accession>A0AAV2PYF4</accession>
<dbReference type="Gene3D" id="1.10.2000.10">
    <property type="entry name" value="Frizzled cysteine-rich domain"/>
    <property type="match status" value="1"/>
</dbReference>
<feature type="transmembrane region" description="Helical" evidence="15">
    <location>
        <begin position="588"/>
        <end position="611"/>
    </location>
</feature>
<evidence type="ECO:0000256" key="7">
    <source>
        <dbReference type="ARBA" id="ARBA00022729"/>
    </source>
</evidence>
<keyword evidence="6 15" id="KW-0812">Transmembrane</keyword>
<gene>
    <name evidence="18" type="ORF">MNOR_LOCUS5491</name>
</gene>
<evidence type="ECO:0000256" key="15">
    <source>
        <dbReference type="SAM" id="Phobius"/>
    </source>
</evidence>
<reference evidence="18 19" key="1">
    <citation type="submission" date="2024-05" db="EMBL/GenBank/DDBJ databases">
        <authorList>
            <person name="Wallberg A."/>
        </authorList>
    </citation>
    <scope>NUCLEOTIDE SEQUENCE [LARGE SCALE GENOMIC DNA]</scope>
</reference>
<organism evidence="18 19">
    <name type="scientific">Meganyctiphanes norvegica</name>
    <name type="common">Northern krill</name>
    <name type="synonym">Thysanopoda norvegica</name>
    <dbReference type="NCBI Taxonomy" id="48144"/>
    <lineage>
        <taxon>Eukaryota</taxon>
        <taxon>Metazoa</taxon>
        <taxon>Ecdysozoa</taxon>
        <taxon>Arthropoda</taxon>
        <taxon>Crustacea</taxon>
        <taxon>Multicrustacea</taxon>
        <taxon>Malacostraca</taxon>
        <taxon>Eumalacostraca</taxon>
        <taxon>Eucarida</taxon>
        <taxon>Euphausiacea</taxon>
        <taxon>Euphausiidae</taxon>
        <taxon>Meganyctiphanes</taxon>
    </lineage>
</organism>
<keyword evidence="7" id="KW-0732">Signal</keyword>
<dbReference type="SUPFAM" id="SSF63501">
    <property type="entry name" value="Frizzled cysteine-rich domain"/>
    <property type="match status" value="1"/>
</dbReference>
<keyword evidence="8 15" id="KW-1133">Transmembrane helix</keyword>
<feature type="domain" description="FZ" evidence="16">
    <location>
        <begin position="169"/>
        <end position="288"/>
    </location>
</feature>
<evidence type="ECO:0000256" key="10">
    <source>
        <dbReference type="ARBA" id="ARBA00023157"/>
    </source>
</evidence>
<keyword evidence="11" id="KW-0675">Receptor</keyword>
<feature type="non-terminal residue" evidence="18">
    <location>
        <position position="696"/>
    </location>
</feature>
<feature type="domain" description="G-protein coupled receptors family 2 profile 2" evidence="17">
    <location>
        <begin position="360"/>
        <end position="685"/>
    </location>
</feature>
<evidence type="ECO:0000256" key="3">
    <source>
        <dbReference type="ARBA" id="ARBA00022473"/>
    </source>
</evidence>
<sequence length="696" mass="78881">MLGYCSCERVISEFMLILLRIYGETRYEAENFQEHSHLKLYIDNTSLVAAKFSEIRISSGVSTFTETFVKLSEKISHIGQQLSDSIRPKVRTEPQFPNLPSLLCLIVDQCILNCFINAQICVLTLRTVDEDATSVCDYTKSRGGRREGGGSHSSSGGRVEHISDVDLLPQHNRCEPITITLCKDIQYNTTIMPNLLNHQSQEEAGMEAHQFFPLVKVQCSRDLHFFLCSVYVPVCTIMDRPLPPCRPLCLSAKNGCEDLMNKFGFQWPESLDCNKFPAGPHEEMCVGENTTSGPTMDNGLTPAPPHDLAPVTNTPIGKDFQCPLHFKVPKRLEYKLRVGDVEAKDCGAPCHGMFFDEEELTFSRHWVGGWAIVCLVSTTFTVASFLADVSRFRYPERPIIFISMCYWFIAATYVVGLIQGDSVACDQPWEPPTFMPELRDRMVRTITQGVEREWCTIVFMTLYFFTMAASIWWVVLTLTWFLAAGLKWSHEAIENNSAWFHLAAWAIPAVKTIVILATENVEGDVMTGVCFVGMWNVTALRLFVLVPLFTYLVLGTAFLLTGFVSLFRIRTIMKHDGTKTDKLERFMVRISVFSILYTVPATIVVGCLFYEQAQHSQWMLGWQRDRCLATEEPWKTYNVNCPPGLSYTAPLPKPVLLFFLIKYLATLVVGITSGFWVCSGKTITVWKNCFNRCLWQ</sequence>
<feature type="region of interest" description="Disordered" evidence="14">
    <location>
        <begin position="139"/>
        <end position="159"/>
    </location>
</feature>
<keyword evidence="9 15" id="KW-0472">Membrane</keyword>
<keyword evidence="5" id="KW-0879">Wnt signaling pathway</keyword>
<dbReference type="PANTHER" id="PTHR11309">
    <property type="entry name" value="FRIZZLED"/>
    <property type="match status" value="1"/>
</dbReference>
<dbReference type="InterPro" id="IPR017981">
    <property type="entry name" value="GPCR_2-like_7TM"/>
</dbReference>
<dbReference type="InterPro" id="IPR015526">
    <property type="entry name" value="Frizzled/SFRP"/>
</dbReference>
<keyword evidence="19" id="KW-1185">Reference proteome</keyword>
<feature type="transmembrane region" description="Helical" evidence="15">
    <location>
        <begin position="655"/>
        <end position="678"/>
    </location>
</feature>
<feature type="disulfide bond" evidence="13">
    <location>
        <begin position="174"/>
        <end position="235"/>
    </location>
</feature>
<evidence type="ECO:0000313" key="19">
    <source>
        <dbReference type="Proteomes" id="UP001497623"/>
    </source>
</evidence>
<evidence type="ECO:0000259" key="17">
    <source>
        <dbReference type="PROSITE" id="PS50261"/>
    </source>
</evidence>
<evidence type="ECO:0000256" key="12">
    <source>
        <dbReference type="ARBA" id="ARBA00023180"/>
    </source>
</evidence>
<feature type="transmembrane region" description="Helical" evidence="15">
    <location>
        <begin position="498"/>
        <end position="518"/>
    </location>
</feature>
<evidence type="ECO:0000256" key="9">
    <source>
        <dbReference type="ARBA" id="ARBA00023136"/>
    </source>
</evidence>
<dbReference type="SMART" id="SM00063">
    <property type="entry name" value="FRI"/>
    <property type="match status" value="1"/>
</dbReference>
<dbReference type="GO" id="GO:0017147">
    <property type="term" value="F:Wnt-protein binding"/>
    <property type="evidence" value="ECO:0007669"/>
    <property type="project" value="TreeGrafter"/>
</dbReference>
<dbReference type="CDD" id="cd07458">
    <property type="entry name" value="CRD_FZ1_like"/>
    <property type="match status" value="1"/>
</dbReference>
<feature type="transmembrane region" description="Helical" evidence="15">
    <location>
        <begin position="538"/>
        <end position="567"/>
    </location>
</feature>
<dbReference type="AlphaFoldDB" id="A0AAV2PYF4"/>
<comment type="subcellular location">
    <subcellularLocation>
        <location evidence="1">Cell membrane</location>
        <topology evidence="1">Multi-pass membrane protein</topology>
    </subcellularLocation>
</comment>
<dbReference type="PANTHER" id="PTHR11309:SF47">
    <property type="entry name" value="FRIZZLED"/>
    <property type="match status" value="1"/>
</dbReference>
<feature type="disulfide bond" evidence="13">
    <location>
        <begin position="249"/>
        <end position="273"/>
    </location>
</feature>
<evidence type="ECO:0000256" key="4">
    <source>
        <dbReference type="ARBA" id="ARBA00022475"/>
    </source>
</evidence>
<evidence type="ECO:0000256" key="14">
    <source>
        <dbReference type="SAM" id="MobiDB-lite"/>
    </source>
</evidence>
<evidence type="ECO:0000256" key="1">
    <source>
        <dbReference type="ARBA" id="ARBA00004651"/>
    </source>
</evidence>
<feature type="disulfide bond" evidence="13">
    <location>
        <begin position="182"/>
        <end position="228"/>
    </location>
</feature>
<dbReference type="InterPro" id="IPR036790">
    <property type="entry name" value="Frizzled_dom_sf"/>
</dbReference>
<dbReference type="PROSITE" id="PS50038">
    <property type="entry name" value="FZ"/>
    <property type="match status" value="1"/>
</dbReference>
<dbReference type="GO" id="GO:0042813">
    <property type="term" value="F:Wnt receptor activity"/>
    <property type="evidence" value="ECO:0007669"/>
    <property type="project" value="TreeGrafter"/>
</dbReference>
<keyword evidence="3" id="KW-0217">Developmental protein</keyword>
<dbReference type="GO" id="GO:0005886">
    <property type="term" value="C:plasma membrane"/>
    <property type="evidence" value="ECO:0007669"/>
    <property type="project" value="UniProtKB-SubCell"/>
</dbReference>
<dbReference type="FunFam" id="1.10.2000.10:FF:000016">
    <property type="entry name" value="Frizzled"/>
    <property type="match status" value="1"/>
</dbReference>
<comment type="caution">
    <text evidence="18">The sequence shown here is derived from an EMBL/GenBank/DDBJ whole genome shotgun (WGS) entry which is preliminary data.</text>
</comment>
<dbReference type="GO" id="GO:0060070">
    <property type="term" value="P:canonical Wnt signaling pathway"/>
    <property type="evidence" value="ECO:0007669"/>
    <property type="project" value="TreeGrafter"/>
</dbReference>
<evidence type="ECO:0000256" key="13">
    <source>
        <dbReference type="PROSITE-ProRule" id="PRU00090"/>
    </source>
</evidence>
<dbReference type="Proteomes" id="UP001497623">
    <property type="component" value="Unassembled WGS sequence"/>
</dbReference>
<evidence type="ECO:0000256" key="8">
    <source>
        <dbReference type="ARBA" id="ARBA00022989"/>
    </source>
</evidence>
<dbReference type="Gene3D" id="1.20.1070.10">
    <property type="entry name" value="Rhodopsin 7-helix transmembrane proteins"/>
    <property type="match status" value="1"/>
</dbReference>
<dbReference type="Pfam" id="PF01392">
    <property type="entry name" value="Fz"/>
    <property type="match status" value="1"/>
</dbReference>
<feature type="transmembrane region" description="Helical" evidence="15">
    <location>
        <begin position="462"/>
        <end position="486"/>
    </location>
</feature>
<evidence type="ECO:0000259" key="16">
    <source>
        <dbReference type="PROSITE" id="PS50038"/>
    </source>
</evidence>
<evidence type="ECO:0000256" key="2">
    <source>
        <dbReference type="ARBA" id="ARBA00008077"/>
    </source>
</evidence>
<feature type="transmembrane region" description="Helical" evidence="15">
    <location>
        <begin position="366"/>
        <end position="387"/>
    </location>
</feature>
<keyword evidence="4" id="KW-1003">Cell membrane</keyword>
<dbReference type="EMBL" id="CAXKWB010002129">
    <property type="protein sequence ID" value="CAL4066244.1"/>
    <property type="molecule type" value="Genomic_DNA"/>
</dbReference>
<dbReference type="InterPro" id="IPR000539">
    <property type="entry name" value="Frizzled/Smoothened_7TM"/>
</dbReference>
<dbReference type="GO" id="GO:0035567">
    <property type="term" value="P:non-canonical Wnt signaling pathway"/>
    <property type="evidence" value="ECO:0007669"/>
    <property type="project" value="TreeGrafter"/>
</dbReference>
<comment type="caution">
    <text evidence="13">Lacks conserved residue(s) required for the propagation of feature annotation.</text>
</comment>
<evidence type="ECO:0000256" key="11">
    <source>
        <dbReference type="ARBA" id="ARBA00023170"/>
    </source>
</evidence>
<proteinExistence type="inferred from homology"/>
<dbReference type="Pfam" id="PF01534">
    <property type="entry name" value="Frizzled"/>
    <property type="match status" value="1"/>
</dbReference>
<feature type="transmembrane region" description="Helical" evidence="15">
    <location>
        <begin position="399"/>
        <end position="418"/>
    </location>
</feature>
<keyword evidence="12" id="KW-0325">Glycoprotein</keyword>
<dbReference type="PROSITE" id="PS50261">
    <property type="entry name" value="G_PROTEIN_RECEP_F2_4"/>
    <property type="match status" value="1"/>
</dbReference>
<dbReference type="InterPro" id="IPR020067">
    <property type="entry name" value="Frizzled_dom"/>
</dbReference>